<evidence type="ECO:0000259" key="1">
    <source>
        <dbReference type="Pfam" id="PF12106"/>
    </source>
</evidence>
<gene>
    <name evidence="2" type="ORF">AWN73_20245</name>
</gene>
<sequence length="299" mass="32393">MDLSYFSWKVALAAVVGAMQGTMGKIGECLAGVGNNASSTSNVDLRDTLNKPWANAGMDGTRIKSGYDVYMEKTYNNCKEKNPDASDSRIYAQIALRAPWEYKSDAIGNYLSNYNWFTSIPKKFALIEKGIFVNSAINNGFDPKTAEIYGNMAGDFSEGMLFETGFTIVGKGLKAASALKSGQVLSEGEIVAGSGIGNLKGTKGISKAEVTADEISFSDKFSKPQYKNQVADRGWTNESIADTINNPYKTGTSINKYTGNSVKTYYVDDVHYVAVDEVTGKVIQVADLAKPDWALDLTK</sequence>
<dbReference type="Gene3D" id="3.30.2310.30">
    <property type="match status" value="1"/>
</dbReference>
<feature type="domain" description="Colicin E5 ribonuclease" evidence="1">
    <location>
        <begin position="226"/>
        <end position="296"/>
    </location>
</feature>
<comment type="caution">
    <text evidence="2">The sequence shown here is derived from an EMBL/GenBank/DDBJ whole genome shotgun (WGS) entry which is preliminary data.</text>
</comment>
<protein>
    <recommendedName>
        <fullName evidence="1">Colicin E5 ribonuclease domain-containing protein</fullName>
    </recommendedName>
</protein>
<dbReference type="Pfam" id="PF12106">
    <property type="entry name" value="Colicin_E5"/>
    <property type="match status" value="1"/>
</dbReference>
<dbReference type="InterPro" id="IPR038233">
    <property type="entry name" value="Colicin_D/E5_nuclease"/>
</dbReference>
<dbReference type="InterPro" id="IPR038234">
    <property type="entry name" value="Colicin_E5_C_sf"/>
</dbReference>
<name>A0A2S7F5C4_CLOBU</name>
<evidence type="ECO:0000313" key="2">
    <source>
        <dbReference type="EMBL" id="PPV11891.1"/>
    </source>
</evidence>
<organism evidence="2 3">
    <name type="scientific">Clostridium butyricum</name>
    <dbReference type="NCBI Taxonomy" id="1492"/>
    <lineage>
        <taxon>Bacteria</taxon>
        <taxon>Bacillati</taxon>
        <taxon>Bacillota</taxon>
        <taxon>Clostridia</taxon>
        <taxon>Eubacteriales</taxon>
        <taxon>Clostridiaceae</taxon>
        <taxon>Clostridium</taxon>
    </lineage>
</organism>
<proteinExistence type="predicted"/>
<dbReference type="RefSeq" id="WP_104675718.1">
    <property type="nucleotide sequence ID" value="NZ_LRDH01000175.1"/>
</dbReference>
<evidence type="ECO:0000313" key="3">
    <source>
        <dbReference type="Proteomes" id="UP000238081"/>
    </source>
</evidence>
<dbReference type="EMBL" id="LRDH01000175">
    <property type="protein sequence ID" value="PPV11891.1"/>
    <property type="molecule type" value="Genomic_DNA"/>
</dbReference>
<dbReference type="GO" id="GO:0004540">
    <property type="term" value="F:RNA nuclease activity"/>
    <property type="evidence" value="ECO:0007669"/>
    <property type="project" value="InterPro"/>
</dbReference>
<dbReference type="InterPro" id="IPR021964">
    <property type="entry name" value="Colicin_E5_C"/>
</dbReference>
<dbReference type="SUPFAM" id="SSF102824">
    <property type="entry name" value="Colicin D/E5 nuclease domain"/>
    <property type="match status" value="1"/>
</dbReference>
<dbReference type="AlphaFoldDB" id="A0A2S7F5C4"/>
<reference evidence="2 3" key="1">
    <citation type="submission" date="2016-01" db="EMBL/GenBank/DDBJ databases">
        <title>Characterization of the Clostridium difficile lineages that are prevalent in Hong Kong and China.</title>
        <authorList>
            <person name="Kwok J.S.-L."/>
            <person name="Lam W.-Y."/>
            <person name="Ip M."/>
            <person name="Chan T.-F."/>
            <person name="Hawkey P.M."/>
            <person name="Tsui S.K.-W."/>
        </authorList>
    </citation>
    <scope>NUCLEOTIDE SEQUENCE [LARGE SCALE GENOMIC DNA]</scope>
    <source>
        <strain evidence="2 3">300064</strain>
    </source>
</reference>
<accession>A0A2S7F5C4</accession>
<dbReference type="Proteomes" id="UP000238081">
    <property type="component" value="Unassembled WGS sequence"/>
</dbReference>